<sequence length="366" mass="40619">MSNDRLAGLHLLPPRCSEVWTSTPLRSARQLIRRSDDTSIAIDLPMFWYDPPWIDLPPMIAGRLAASVANMDVIVSALCRDLSESDEEVGELFLPIEEDATSAPATQPNFLPRMTPYRVERYGFLSEDFDHSRIIDVRLSPSRDHSGRLAYSPTQMQRWERSDESSPISGGGYVAASTFPADMITVQQAKTKLDQLRRLAPQAAILLSVTPYRLEDELSAALQSNPDGIILCLDRPEFEGLQIAAIVSSTREFLRRKNHAQLPLWVVPGDVSADDVSKLIALGATAVAVDSWCSPLVDAIQEELRHAHSYEPLLREIPSMVSEHLWSDIDRVVGLCSSFESQSPINEKLGTYHAKWAKASGALMLA</sequence>
<dbReference type="RefSeq" id="WP_230777993.1">
    <property type="nucleotide sequence ID" value="NZ_JAJMQV010000173.1"/>
</dbReference>
<proteinExistence type="predicted"/>
<dbReference type="Proteomes" id="UP001239462">
    <property type="component" value="Unassembled WGS sequence"/>
</dbReference>
<accession>A0ABT7PPJ2</accession>
<evidence type="ECO:0000313" key="2">
    <source>
        <dbReference type="Proteomes" id="UP001239462"/>
    </source>
</evidence>
<dbReference type="EMBL" id="JASZZN010000021">
    <property type="protein sequence ID" value="MDM4018414.1"/>
    <property type="molecule type" value="Genomic_DNA"/>
</dbReference>
<evidence type="ECO:0000313" key="1">
    <source>
        <dbReference type="EMBL" id="MDM4018414.1"/>
    </source>
</evidence>
<gene>
    <name evidence="1" type="ORF">QTN89_23380</name>
</gene>
<comment type="caution">
    <text evidence="1">The sequence shown here is derived from an EMBL/GenBank/DDBJ whole genome shotgun (WGS) entry which is preliminary data.</text>
</comment>
<keyword evidence="2" id="KW-1185">Reference proteome</keyword>
<organism evidence="1 2">
    <name type="scientific">Roseiconus lacunae</name>
    <dbReference type="NCBI Taxonomy" id="2605694"/>
    <lineage>
        <taxon>Bacteria</taxon>
        <taxon>Pseudomonadati</taxon>
        <taxon>Planctomycetota</taxon>
        <taxon>Planctomycetia</taxon>
        <taxon>Pirellulales</taxon>
        <taxon>Pirellulaceae</taxon>
        <taxon>Roseiconus</taxon>
    </lineage>
</organism>
<reference evidence="1 2" key="1">
    <citation type="submission" date="2023-06" db="EMBL/GenBank/DDBJ databases">
        <title>Roseiconus lacunae JC819 isolated from Gulf of Mannar region, Tamil Nadu.</title>
        <authorList>
            <person name="Pk S."/>
            <person name="Ch S."/>
            <person name="Ch V.R."/>
        </authorList>
    </citation>
    <scope>NUCLEOTIDE SEQUENCE [LARGE SCALE GENOMIC DNA]</scope>
    <source>
        <strain evidence="1 2">JC819</strain>
    </source>
</reference>
<name>A0ABT7PPJ2_9BACT</name>
<protein>
    <submittedName>
        <fullName evidence="1">Uncharacterized protein</fullName>
    </submittedName>
</protein>